<keyword evidence="3" id="KW-1185">Reference proteome</keyword>
<organism evidence="2 3">
    <name type="scientific">Sporosarcina gallistercoris</name>
    <dbReference type="NCBI Taxonomy" id="2762245"/>
    <lineage>
        <taxon>Bacteria</taxon>
        <taxon>Bacillati</taxon>
        <taxon>Bacillota</taxon>
        <taxon>Bacilli</taxon>
        <taxon>Bacillales</taxon>
        <taxon>Caryophanaceae</taxon>
        <taxon>Sporosarcina</taxon>
    </lineage>
</organism>
<dbReference type="InterPro" id="IPR051606">
    <property type="entry name" value="Polyketide_Oxido-like"/>
</dbReference>
<sequence length="205" mass="22128">MRISLFGGTGRVGSLLLTKFLDDGHHVTALARNPEKLPVHPNLTVIQGDAKELAAIATTILGSEAVVSALGTDKTTTLSEAIPHMIQAMKDEKIKRILTIGTAGILQSRIDPEQLRYEAGDSNRKLTAAAEEHDAAYRALSASNLDWTIICPTYLPDGEPTGIYRTEDNRLPLEGKQISTGDTAHFAAHELIACNHLHARVGIAY</sequence>
<reference evidence="2 3" key="1">
    <citation type="submission" date="2020-08" db="EMBL/GenBank/DDBJ databases">
        <title>A Genomic Blueprint of the Chicken Gut Microbiome.</title>
        <authorList>
            <person name="Gilroy R."/>
            <person name="Ravi A."/>
            <person name="Getino M."/>
            <person name="Pursley I."/>
            <person name="Horton D.L."/>
            <person name="Alikhan N.-F."/>
            <person name="Baker D."/>
            <person name="Gharbi K."/>
            <person name="Hall N."/>
            <person name="Watson M."/>
            <person name="Adriaenssens E.M."/>
            <person name="Foster-Nyarko E."/>
            <person name="Jarju S."/>
            <person name="Secka A."/>
            <person name="Antonio M."/>
            <person name="Oren A."/>
            <person name="Chaudhuri R."/>
            <person name="La Ragione R.M."/>
            <person name="Hildebrand F."/>
            <person name="Pallen M.J."/>
        </authorList>
    </citation>
    <scope>NUCLEOTIDE SEQUENCE [LARGE SCALE GENOMIC DNA]</scope>
    <source>
        <strain evidence="2 3">Sa3CUA8</strain>
    </source>
</reference>
<dbReference type="InterPro" id="IPR036291">
    <property type="entry name" value="NAD(P)-bd_dom_sf"/>
</dbReference>
<feature type="domain" description="NAD(P)-binding" evidence="1">
    <location>
        <begin position="7"/>
        <end position="190"/>
    </location>
</feature>
<dbReference type="Pfam" id="PF13460">
    <property type="entry name" value="NAD_binding_10"/>
    <property type="match status" value="1"/>
</dbReference>
<dbReference type="PANTHER" id="PTHR43355:SF2">
    <property type="entry name" value="FLAVIN REDUCTASE (NADPH)"/>
    <property type="match status" value="1"/>
</dbReference>
<evidence type="ECO:0000259" key="1">
    <source>
        <dbReference type="Pfam" id="PF13460"/>
    </source>
</evidence>
<proteinExistence type="predicted"/>
<comment type="caution">
    <text evidence="2">The sequence shown here is derived from an EMBL/GenBank/DDBJ whole genome shotgun (WGS) entry which is preliminary data.</text>
</comment>
<gene>
    <name evidence="2" type="ORF">H9659_04595</name>
</gene>
<dbReference type="RefSeq" id="WP_191688748.1">
    <property type="nucleotide sequence ID" value="NZ_JACSQY010000002.1"/>
</dbReference>
<accession>A0ABR8PHF9</accession>
<name>A0ABR8PHF9_9BACL</name>
<dbReference type="SUPFAM" id="SSF51735">
    <property type="entry name" value="NAD(P)-binding Rossmann-fold domains"/>
    <property type="match status" value="1"/>
</dbReference>
<dbReference type="EMBL" id="JACSQY010000002">
    <property type="protein sequence ID" value="MBD7907612.1"/>
    <property type="molecule type" value="Genomic_DNA"/>
</dbReference>
<dbReference type="Gene3D" id="3.40.50.720">
    <property type="entry name" value="NAD(P)-binding Rossmann-like Domain"/>
    <property type="match status" value="1"/>
</dbReference>
<dbReference type="PANTHER" id="PTHR43355">
    <property type="entry name" value="FLAVIN REDUCTASE (NADPH)"/>
    <property type="match status" value="1"/>
</dbReference>
<dbReference type="CDD" id="cd05244">
    <property type="entry name" value="BVR-B_like_SDR_a"/>
    <property type="match status" value="1"/>
</dbReference>
<evidence type="ECO:0000313" key="3">
    <source>
        <dbReference type="Proteomes" id="UP000659496"/>
    </source>
</evidence>
<protein>
    <submittedName>
        <fullName evidence="2">SDR family oxidoreductase</fullName>
    </submittedName>
</protein>
<dbReference type="InterPro" id="IPR016040">
    <property type="entry name" value="NAD(P)-bd_dom"/>
</dbReference>
<dbReference type="Proteomes" id="UP000659496">
    <property type="component" value="Unassembled WGS sequence"/>
</dbReference>
<evidence type="ECO:0000313" key="2">
    <source>
        <dbReference type="EMBL" id="MBD7907612.1"/>
    </source>
</evidence>